<evidence type="ECO:0000256" key="2">
    <source>
        <dbReference type="ARBA" id="ARBA00006048"/>
    </source>
</evidence>
<dbReference type="SUPFAM" id="SSF55729">
    <property type="entry name" value="Acyl-CoA N-acyltransferases (Nat)"/>
    <property type="match status" value="1"/>
</dbReference>
<dbReference type="PROSITE" id="PS51186">
    <property type="entry name" value="GNAT"/>
    <property type="match status" value="1"/>
</dbReference>
<dbReference type="Proteomes" id="UP000653454">
    <property type="component" value="Unassembled WGS sequence"/>
</dbReference>
<gene>
    <name evidence="6" type="ORF">PLXY2_LOCUS14589</name>
</gene>
<comment type="pathway">
    <text evidence="1 4">Nucleotide-sugar biosynthesis; UDP-N-acetyl-alpha-D-glucosamine biosynthesis; N-acetyl-alpha-D-glucosamine 1-phosphate from alpha-D-glucosamine 6-phosphate (route I): step 1/2.</text>
</comment>
<evidence type="ECO:0000256" key="4">
    <source>
        <dbReference type="RuleBase" id="RU365086"/>
    </source>
</evidence>
<keyword evidence="4" id="KW-0012">Acyltransferase</keyword>
<dbReference type="GO" id="GO:0006048">
    <property type="term" value="P:UDP-N-acetylglucosamine biosynthetic process"/>
    <property type="evidence" value="ECO:0007669"/>
    <property type="project" value="UniProtKB-UniRule"/>
</dbReference>
<comment type="caution">
    <text evidence="6">The sequence shown here is derived from an EMBL/GenBank/DDBJ whole genome shotgun (WGS) entry which is preliminary data.</text>
</comment>
<dbReference type="PANTHER" id="PTHR13355">
    <property type="entry name" value="GLUCOSAMINE 6-PHOSPHATE N-ACETYLTRANSFERASE"/>
    <property type="match status" value="1"/>
</dbReference>
<proteinExistence type="inferred from homology"/>
<dbReference type="InterPro" id="IPR016181">
    <property type="entry name" value="Acyl_CoA_acyltransferase"/>
</dbReference>
<accession>A0A8S4G6P2</accession>
<comment type="similarity">
    <text evidence="2 4">Belongs to the acetyltransferase family. GNA1 subfamily.</text>
</comment>
<evidence type="ECO:0000259" key="5">
    <source>
        <dbReference type="PROSITE" id="PS51186"/>
    </source>
</evidence>
<feature type="domain" description="N-acetyltransferase" evidence="5">
    <location>
        <begin position="1"/>
        <end position="118"/>
    </location>
</feature>
<dbReference type="EC" id="2.3.1.4" evidence="4"/>
<sequence length="118" mass="13307">MTVKLNAQRFTQMKQSGGYYVTVIEDTRVGRLIGAATLTVEQKFIHNCSLRGRLEDVVVNDTYRGKQLGKLIVVTVSLLAQEVGCYKMSLDCKDKLIKFYETLGYKMEAGNSNAMNMR</sequence>
<protein>
    <recommendedName>
        <fullName evidence="4">Glucosamine 6-phosphate N-acetyltransferase</fullName>
        <ecNumber evidence="4">2.3.1.4</ecNumber>
    </recommendedName>
</protein>
<keyword evidence="7" id="KW-1185">Reference proteome</keyword>
<name>A0A8S4G6P2_PLUXY</name>
<dbReference type="GO" id="GO:0004343">
    <property type="term" value="F:glucosamine 6-phosphate N-acetyltransferase activity"/>
    <property type="evidence" value="ECO:0007669"/>
    <property type="project" value="UniProtKB-UniRule"/>
</dbReference>
<dbReference type="InterPro" id="IPR000182">
    <property type="entry name" value="GNAT_dom"/>
</dbReference>
<keyword evidence="4" id="KW-0808">Transferase</keyword>
<reference evidence="6" key="1">
    <citation type="submission" date="2020-11" db="EMBL/GenBank/DDBJ databases">
        <authorList>
            <person name="Whiteford S."/>
        </authorList>
    </citation>
    <scope>NUCLEOTIDE SEQUENCE</scope>
</reference>
<evidence type="ECO:0000313" key="6">
    <source>
        <dbReference type="EMBL" id="CAG9136316.1"/>
    </source>
</evidence>
<dbReference type="AlphaFoldDB" id="A0A8S4G6P2"/>
<dbReference type="EMBL" id="CAJHNJ030000135">
    <property type="protein sequence ID" value="CAG9136316.1"/>
    <property type="molecule type" value="Genomic_DNA"/>
</dbReference>
<dbReference type="CDD" id="cd04301">
    <property type="entry name" value="NAT_SF"/>
    <property type="match status" value="1"/>
</dbReference>
<organism evidence="6 7">
    <name type="scientific">Plutella xylostella</name>
    <name type="common">Diamondback moth</name>
    <name type="synonym">Plutella maculipennis</name>
    <dbReference type="NCBI Taxonomy" id="51655"/>
    <lineage>
        <taxon>Eukaryota</taxon>
        <taxon>Metazoa</taxon>
        <taxon>Ecdysozoa</taxon>
        <taxon>Arthropoda</taxon>
        <taxon>Hexapoda</taxon>
        <taxon>Insecta</taxon>
        <taxon>Pterygota</taxon>
        <taxon>Neoptera</taxon>
        <taxon>Endopterygota</taxon>
        <taxon>Lepidoptera</taxon>
        <taxon>Glossata</taxon>
        <taxon>Ditrysia</taxon>
        <taxon>Yponomeutoidea</taxon>
        <taxon>Plutellidae</taxon>
        <taxon>Plutella</taxon>
    </lineage>
</organism>
<evidence type="ECO:0000256" key="1">
    <source>
        <dbReference type="ARBA" id="ARBA00004832"/>
    </source>
</evidence>
<dbReference type="InterPro" id="IPR039143">
    <property type="entry name" value="GNPNAT1-like"/>
</dbReference>
<evidence type="ECO:0000256" key="3">
    <source>
        <dbReference type="ARBA" id="ARBA00048964"/>
    </source>
</evidence>
<evidence type="ECO:0000313" key="7">
    <source>
        <dbReference type="Proteomes" id="UP000653454"/>
    </source>
</evidence>
<comment type="catalytic activity">
    <reaction evidence="3 4">
        <text>D-glucosamine 6-phosphate + acetyl-CoA = N-acetyl-D-glucosamine 6-phosphate + CoA + H(+)</text>
        <dbReference type="Rhea" id="RHEA:10292"/>
        <dbReference type="ChEBI" id="CHEBI:15378"/>
        <dbReference type="ChEBI" id="CHEBI:57287"/>
        <dbReference type="ChEBI" id="CHEBI:57288"/>
        <dbReference type="ChEBI" id="CHEBI:57513"/>
        <dbReference type="ChEBI" id="CHEBI:58725"/>
        <dbReference type="EC" id="2.3.1.4"/>
    </reaction>
</comment>
<dbReference type="Pfam" id="PF00583">
    <property type="entry name" value="Acetyltransf_1"/>
    <property type="match status" value="1"/>
</dbReference>
<dbReference type="Gene3D" id="3.40.630.30">
    <property type="match status" value="1"/>
</dbReference>
<dbReference type="PANTHER" id="PTHR13355:SF11">
    <property type="entry name" value="GLUCOSAMINE 6-PHOSPHATE N-ACETYLTRANSFERASE"/>
    <property type="match status" value="1"/>
</dbReference>